<dbReference type="Pfam" id="PF08524">
    <property type="entry name" value="rRNA_processing"/>
    <property type="match status" value="1"/>
</dbReference>
<evidence type="ECO:0000256" key="1">
    <source>
        <dbReference type="ARBA" id="ARBA00006800"/>
    </source>
</evidence>
<protein>
    <recommendedName>
        <fullName evidence="2">rRNA-processing protein FYV7</fullName>
    </recommendedName>
</protein>
<accession>A0A4C2ECE3</accession>
<dbReference type="OrthoDB" id="2135053at2759"/>
<feature type="compositionally biased region" description="Basic and acidic residues" evidence="3">
    <location>
        <begin position="88"/>
        <end position="118"/>
    </location>
</feature>
<sequence>MPTSKQIRNKDKFTKEHKLKEIQRNLTKKARLKKEYLKTLRKEGYEIPDKKPTPVSRDDIKRLREERTLQGKKKLDEKKEIKKQRKKLQAEHAQEAKNKAEERVKIIEQKEQEREKRTTKMTQKTRTGQPKMGPKIDDMLGKIKSNSLYTE</sequence>
<dbReference type="EMBL" id="BIMX01000036">
    <property type="protein sequence ID" value="GCF01584.1"/>
    <property type="molecule type" value="Genomic_DNA"/>
</dbReference>
<proteinExistence type="inferred from homology"/>
<reference evidence="4 5" key="1">
    <citation type="submission" date="2019-01" db="EMBL/GenBank/DDBJ databases">
        <title>Draft Genome Sequencing of Zygosaccharomyces mellis Ca-7.</title>
        <authorList>
            <person name="Shiwa Y."/>
            <person name="Kanesaki Y."/>
            <person name="Ishige T."/>
            <person name="Mura K."/>
            <person name="Hori T."/>
            <person name="Tamura T."/>
        </authorList>
    </citation>
    <scope>NUCLEOTIDE SEQUENCE [LARGE SCALE GENOMIC DNA]</scope>
    <source>
        <strain evidence="4 5">Ca-7</strain>
    </source>
</reference>
<feature type="region of interest" description="Disordered" evidence="3">
    <location>
        <begin position="69"/>
        <end position="151"/>
    </location>
</feature>
<name>A0A4C2ECE3_9SACH</name>
<organism evidence="4 5">
    <name type="scientific">Zygosaccharomyces mellis</name>
    <dbReference type="NCBI Taxonomy" id="42258"/>
    <lineage>
        <taxon>Eukaryota</taxon>
        <taxon>Fungi</taxon>
        <taxon>Dikarya</taxon>
        <taxon>Ascomycota</taxon>
        <taxon>Saccharomycotina</taxon>
        <taxon>Saccharomycetes</taxon>
        <taxon>Saccharomycetales</taxon>
        <taxon>Saccharomycetaceae</taxon>
        <taxon>Zygosaccharomyces</taxon>
    </lineage>
</organism>
<comment type="similarity">
    <text evidence="1">Belongs to the FYV7 family.</text>
</comment>
<dbReference type="AlphaFoldDB" id="A0A4C2ECE3"/>
<comment type="caution">
    <text evidence="4">The sequence shown here is derived from an EMBL/GenBank/DDBJ whole genome shotgun (WGS) entry which is preliminary data.</text>
</comment>
<feature type="compositionally biased region" description="Basic and acidic residues" evidence="3">
    <location>
        <begin position="69"/>
        <end position="80"/>
    </location>
</feature>
<evidence type="ECO:0000313" key="5">
    <source>
        <dbReference type="Proteomes" id="UP000301737"/>
    </source>
</evidence>
<evidence type="ECO:0000256" key="2">
    <source>
        <dbReference type="ARBA" id="ARBA00018780"/>
    </source>
</evidence>
<evidence type="ECO:0000256" key="3">
    <source>
        <dbReference type="SAM" id="MobiDB-lite"/>
    </source>
</evidence>
<dbReference type="InterPro" id="IPR013730">
    <property type="entry name" value="Fyv7/TAP26"/>
</dbReference>
<keyword evidence="5" id="KW-1185">Reference proteome</keyword>
<evidence type="ECO:0000313" key="4">
    <source>
        <dbReference type="EMBL" id="GCF01584.1"/>
    </source>
</evidence>
<gene>
    <name evidence="4" type="primary">FYV7</name>
    <name evidence="4" type="ORF">ZYGM_000834</name>
</gene>
<dbReference type="Proteomes" id="UP000301737">
    <property type="component" value="Unassembled WGS sequence"/>
</dbReference>